<dbReference type="InterPro" id="IPR001789">
    <property type="entry name" value="Sig_transdc_resp-reg_receiver"/>
</dbReference>
<keyword evidence="3" id="KW-0805">Transcription regulation</keyword>
<dbReference type="InterPro" id="IPR001867">
    <property type="entry name" value="OmpR/PhoB-type_DNA-bd"/>
</dbReference>
<dbReference type="PANTHER" id="PTHR48111:SF67">
    <property type="entry name" value="TRANSCRIPTIONAL REGULATORY PROTEIN TCTD"/>
    <property type="match status" value="1"/>
</dbReference>
<dbReference type="InterPro" id="IPR039420">
    <property type="entry name" value="WalR-like"/>
</dbReference>
<feature type="domain" description="Response regulatory" evidence="8">
    <location>
        <begin position="2"/>
        <end position="116"/>
    </location>
</feature>
<dbReference type="SUPFAM" id="SSF52172">
    <property type="entry name" value="CheY-like"/>
    <property type="match status" value="1"/>
</dbReference>
<dbReference type="FunFam" id="3.40.50.2300:FF:000002">
    <property type="entry name" value="DNA-binding response regulator PhoP"/>
    <property type="match status" value="1"/>
</dbReference>
<evidence type="ECO:0000256" key="6">
    <source>
        <dbReference type="PROSITE-ProRule" id="PRU00169"/>
    </source>
</evidence>
<dbReference type="Gene3D" id="3.40.50.2300">
    <property type="match status" value="1"/>
</dbReference>
<dbReference type="PROSITE" id="PS50110">
    <property type="entry name" value="RESPONSE_REGULATORY"/>
    <property type="match status" value="1"/>
</dbReference>
<protein>
    <submittedName>
        <fullName evidence="10">DNA-binding response regulator</fullName>
    </submittedName>
</protein>
<dbReference type="InterPro" id="IPR011006">
    <property type="entry name" value="CheY-like_superfamily"/>
</dbReference>
<comment type="caution">
    <text evidence="10">The sequence shown here is derived from an EMBL/GenBank/DDBJ whole genome shotgun (WGS) entry which is preliminary data.</text>
</comment>
<sequence>MRIMVVEDDPRLARGIVGSLKAEGYAVDHFGEGEEAIEQSGCEPYSTIVLDLGLPDVDGLEVLRRMRRGGCRTPVLILTARDTLNDRVSGLDQGADDYMSKPFEPAEFQARVRALVRRGQNAPDPILQFGGLLLDRSSRVATLNGRPLALRRREMAVLEALMARAGKLMSRNRLAAQVFDHDAEVSPNALEVHVGRLRRKLQPDGPEINTVRGLGYILENA</sequence>
<evidence type="ECO:0000256" key="3">
    <source>
        <dbReference type="ARBA" id="ARBA00023015"/>
    </source>
</evidence>
<dbReference type="Gene3D" id="1.10.10.10">
    <property type="entry name" value="Winged helix-like DNA-binding domain superfamily/Winged helix DNA-binding domain"/>
    <property type="match status" value="1"/>
</dbReference>
<dbReference type="InterPro" id="IPR036388">
    <property type="entry name" value="WH-like_DNA-bd_sf"/>
</dbReference>
<dbReference type="PROSITE" id="PS51755">
    <property type="entry name" value="OMPR_PHOB"/>
    <property type="match status" value="1"/>
</dbReference>
<dbReference type="Pfam" id="PF00486">
    <property type="entry name" value="Trans_reg_C"/>
    <property type="match status" value="1"/>
</dbReference>
<dbReference type="CDD" id="cd00383">
    <property type="entry name" value="trans_reg_C"/>
    <property type="match status" value="1"/>
</dbReference>
<keyword evidence="11" id="KW-1185">Reference proteome</keyword>
<evidence type="ECO:0000256" key="2">
    <source>
        <dbReference type="ARBA" id="ARBA00023012"/>
    </source>
</evidence>
<dbReference type="Gene3D" id="6.10.250.690">
    <property type="match status" value="1"/>
</dbReference>
<dbReference type="OrthoDB" id="9802426at2"/>
<dbReference type="GO" id="GO:0000156">
    <property type="term" value="F:phosphorelay response regulator activity"/>
    <property type="evidence" value="ECO:0007669"/>
    <property type="project" value="TreeGrafter"/>
</dbReference>
<accession>A0A328AZD1</accession>
<dbReference type="PANTHER" id="PTHR48111">
    <property type="entry name" value="REGULATOR OF RPOS"/>
    <property type="match status" value="1"/>
</dbReference>
<keyword evidence="2" id="KW-0902">Two-component regulatory system</keyword>
<dbReference type="Proteomes" id="UP000249842">
    <property type="component" value="Unassembled WGS sequence"/>
</dbReference>
<evidence type="ECO:0000313" key="10">
    <source>
        <dbReference type="EMBL" id="RAK60283.1"/>
    </source>
</evidence>
<proteinExistence type="predicted"/>
<feature type="domain" description="OmpR/PhoB-type" evidence="9">
    <location>
        <begin position="124"/>
        <end position="220"/>
    </location>
</feature>
<dbReference type="EMBL" id="QFYP01000001">
    <property type="protein sequence ID" value="RAK60283.1"/>
    <property type="molecule type" value="Genomic_DNA"/>
</dbReference>
<dbReference type="SMART" id="SM00448">
    <property type="entry name" value="REC"/>
    <property type="match status" value="1"/>
</dbReference>
<keyword evidence="4 7" id="KW-0238">DNA-binding</keyword>
<evidence type="ECO:0000256" key="5">
    <source>
        <dbReference type="ARBA" id="ARBA00023163"/>
    </source>
</evidence>
<feature type="modified residue" description="4-aspartylphosphate" evidence="6">
    <location>
        <position position="51"/>
    </location>
</feature>
<keyword evidence="5" id="KW-0804">Transcription</keyword>
<dbReference type="SMART" id="SM00862">
    <property type="entry name" value="Trans_reg_C"/>
    <property type="match status" value="1"/>
</dbReference>
<dbReference type="CDD" id="cd17624">
    <property type="entry name" value="REC_OmpR_PmrA-like"/>
    <property type="match status" value="1"/>
</dbReference>
<gene>
    <name evidence="10" type="ORF">DJ021_10930</name>
</gene>
<organism evidence="10 11">
    <name type="scientific">Phenylobacterium hankyongense</name>
    <dbReference type="NCBI Taxonomy" id="1813876"/>
    <lineage>
        <taxon>Bacteria</taxon>
        <taxon>Pseudomonadati</taxon>
        <taxon>Pseudomonadota</taxon>
        <taxon>Alphaproteobacteria</taxon>
        <taxon>Caulobacterales</taxon>
        <taxon>Caulobacteraceae</taxon>
        <taxon>Phenylobacterium</taxon>
    </lineage>
</organism>
<evidence type="ECO:0000259" key="9">
    <source>
        <dbReference type="PROSITE" id="PS51755"/>
    </source>
</evidence>
<dbReference type="GO" id="GO:0032993">
    <property type="term" value="C:protein-DNA complex"/>
    <property type="evidence" value="ECO:0007669"/>
    <property type="project" value="TreeGrafter"/>
</dbReference>
<name>A0A328AZD1_9CAUL</name>
<dbReference type="Pfam" id="PF00072">
    <property type="entry name" value="Response_reg"/>
    <property type="match status" value="1"/>
</dbReference>
<reference evidence="11" key="1">
    <citation type="submission" date="2018-05" db="EMBL/GenBank/DDBJ databases">
        <authorList>
            <person name="Li X."/>
        </authorList>
    </citation>
    <scope>NUCLEOTIDE SEQUENCE [LARGE SCALE GENOMIC DNA]</scope>
    <source>
        <strain evidence="11">HKS-05</strain>
    </source>
</reference>
<evidence type="ECO:0000313" key="11">
    <source>
        <dbReference type="Proteomes" id="UP000249842"/>
    </source>
</evidence>
<dbReference type="GO" id="GO:0005829">
    <property type="term" value="C:cytosol"/>
    <property type="evidence" value="ECO:0007669"/>
    <property type="project" value="TreeGrafter"/>
</dbReference>
<dbReference type="AlphaFoldDB" id="A0A328AZD1"/>
<dbReference type="GO" id="GO:0006355">
    <property type="term" value="P:regulation of DNA-templated transcription"/>
    <property type="evidence" value="ECO:0007669"/>
    <property type="project" value="InterPro"/>
</dbReference>
<feature type="DNA-binding region" description="OmpR/PhoB-type" evidence="7">
    <location>
        <begin position="124"/>
        <end position="220"/>
    </location>
</feature>
<evidence type="ECO:0000259" key="8">
    <source>
        <dbReference type="PROSITE" id="PS50110"/>
    </source>
</evidence>
<evidence type="ECO:0000256" key="4">
    <source>
        <dbReference type="ARBA" id="ARBA00023125"/>
    </source>
</evidence>
<evidence type="ECO:0000256" key="7">
    <source>
        <dbReference type="PROSITE-ProRule" id="PRU01091"/>
    </source>
</evidence>
<dbReference type="GO" id="GO:0000976">
    <property type="term" value="F:transcription cis-regulatory region binding"/>
    <property type="evidence" value="ECO:0007669"/>
    <property type="project" value="TreeGrafter"/>
</dbReference>
<evidence type="ECO:0000256" key="1">
    <source>
        <dbReference type="ARBA" id="ARBA00022553"/>
    </source>
</evidence>
<keyword evidence="1 6" id="KW-0597">Phosphoprotein</keyword>